<dbReference type="EMBL" id="CAXDID020000016">
    <property type="protein sequence ID" value="CAL5983529.1"/>
    <property type="molecule type" value="Genomic_DNA"/>
</dbReference>
<evidence type="ECO:0000313" key="3">
    <source>
        <dbReference type="Proteomes" id="UP001642409"/>
    </source>
</evidence>
<gene>
    <name evidence="1" type="ORF">HINF_LOCUS47927</name>
    <name evidence="2" type="ORF">HINF_LOCUS7661</name>
</gene>
<evidence type="ECO:0000313" key="1">
    <source>
        <dbReference type="EMBL" id="CAI9960282.1"/>
    </source>
</evidence>
<evidence type="ECO:0000313" key="2">
    <source>
        <dbReference type="EMBL" id="CAL5983529.1"/>
    </source>
</evidence>
<dbReference type="Proteomes" id="UP001642409">
    <property type="component" value="Unassembled WGS sequence"/>
</dbReference>
<reference evidence="2 3" key="2">
    <citation type="submission" date="2024-07" db="EMBL/GenBank/DDBJ databases">
        <authorList>
            <person name="Akdeniz Z."/>
        </authorList>
    </citation>
    <scope>NUCLEOTIDE SEQUENCE [LARGE SCALE GENOMIC DNA]</scope>
</reference>
<sequence length="113" mass="13072">MDNEKEKYQKFKLNTCFQCCSERHSQVIYSNIFSLQFLDLMQANINSINTQQSIIITAICLFIVSKEMVVKRVHITCYQAVQTTRSSVYFHPTSVNSTSIARVLELQVVSKRN</sequence>
<protein>
    <submittedName>
        <fullName evidence="2">Hypothetical_protein</fullName>
    </submittedName>
</protein>
<reference evidence="1" key="1">
    <citation type="submission" date="2023-06" db="EMBL/GenBank/DDBJ databases">
        <authorList>
            <person name="Kurt Z."/>
        </authorList>
    </citation>
    <scope>NUCLEOTIDE SEQUENCE</scope>
</reference>
<dbReference type="AlphaFoldDB" id="A0AA86UQ41"/>
<dbReference type="EMBL" id="CATOUU010000931">
    <property type="protein sequence ID" value="CAI9960282.1"/>
    <property type="molecule type" value="Genomic_DNA"/>
</dbReference>
<name>A0AA86UQ41_9EUKA</name>
<comment type="caution">
    <text evidence="1">The sequence shown here is derived from an EMBL/GenBank/DDBJ whole genome shotgun (WGS) entry which is preliminary data.</text>
</comment>
<accession>A0AA86UQ41</accession>
<proteinExistence type="predicted"/>
<keyword evidence="3" id="KW-1185">Reference proteome</keyword>
<organism evidence="1">
    <name type="scientific">Hexamita inflata</name>
    <dbReference type="NCBI Taxonomy" id="28002"/>
    <lineage>
        <taxon>Eukaryota</taxon>
        <taxon>Metamonada</taxon>
        <taxon>Diplomonadida</taxon>
        <taxon>Hexamitidae</taxon>
        <taxon>Hexamitinae</taxon>
        <taxon>Hexamita</taxon>
    </lineage>
</organism>